<gene>
    <name evidence="2" type="primary">LOC107776112</name>
</gene>
<reference evidence="2" key="2">
    <citation type="submission" date="2025-08" db="UniProtKB">
        <authorList>
            <consortium name="RefSeq"/>
        </authorList>
    </citation>
    <scope>IDENTIFICATION</scope>
    <source>
        <tissue evidence="2">Leaf</tissue>
    </source>
</reference>
<sequence length="1040" mass="114129">MELQMKVAQAVHVLNHDSQSCNRVAANQWLVQFQQTDAAWEVATSILTSNYHQQFVSDFEVEFFAAQILKRKIQNEGSYLQMGAKDALLNALLLAAKKFCLGPPQLLTQICLALSALMLHAVEHGQPIEKLFCSLQSLENHDEGTIAVLEMLTVLPEVVEDQNTDHRTSSAQRREYGRELLSHTSVVLEFLHRQSDKSFDSSIQLQGRHRKILRCLLSWVRAGCFSEIPPSSLAGHPLLSFVFNSLQVSSSFDLAIEVLTELVSRHECIPQVLLCKVGFLRDILLLPALNSGDETVISGLACFLSEIGHAAPSLIAEASPEAFVLTDALLSCVSFPSEDWEIADSTLQCSLASFILGLDVDSGENAKSVKVLFFPVFSALLDALLLRSQVDDSTFYGDGVMVDLPDSLEQFRMNLTELLVDVCQLLGSTAFIQKIFLGGWTSNSLNIPWKEVEAKMFALNAISASARLPGIKFPDIEQSCNVIIAEVIITEAQENDFSFIIPLVTILSSRPRDDAKGFMRLVYKSAAEVVASYSKWISSCQTNARSLLLFLATGISEPLCSAACASALLKLCEDATAPMHEHSSLEILLWIGESLDERHLPLEDEEKVVSAITLILGSLPNKELKNNLLARLVSPCYEAIGKLIDENQDHSLRHNPASYSQFVNGARRGLHRLGTVFSHLATESSAGSDLDDPLIPLLGVFWQMLEKLFQSEHIGNAVLSMAACRALSQAIQSSGQHFTSVLPRVLNCLSTNFVSFQSHDCYIRAASVLIEEFGSREEYGHLFVSIFERFSKSTSIMALTSSYICDQEPDLVEAFANFTSIFVRCSPKEVLVVSGSILELSFQKAAICCTAMHRGAALAAMSFMSCFLETGLNALVESLAHGSELESIVGISDSSIDSMAIQVISHSGDGLVSNLMYALLGVSAMSRVHKSATLLQQLAAMCSLSERTTWKAHLCWDSLHGWLHSAVQSLPAEYLKQGEVESLVPLWMKALAAAASDYIESRRNVGGTSDYGHMQGKGGRILKRLVREFADGHRNSPNFT</sequence>
<evidence type="ECO:0000313" key="1">
    <source>
        <dbReference type="Proteomes" id="UP000790787"/>
    </source>
</evidence>
<organism evidence="1 2">
    <name type="scientific">Nicotiana tabacum</name>
    <name type="common">Common tobacco</name>
    <dbReference type="NCBI Taxonomy" id="4097"/>
    <lineage>
        <taxon>Eukaryota</taxon>
        <taxon>Viridiplantae</taxon>
        <taxon>Streptophyta</taxon>
        <taxon>Embryophyta</taxon>
        <taxon>Tracheophyta</taxon>
        <taxon>Spermatophyta</taxon>
        <taxon>Magnoliopsida</taxon>
        <taxon>eudicotyledons</taxon>
        <taxon>Gunneridae</taxon>
        <taxon>Pentapetalae</taxon>
        <taxon>asterids</taxon>
        <taxon>lamiids</taxon>
        <taxon>Solanales</taxon>
        <taxon>Solanaceae</taxon>
        <taxon>Nicotianoideae</taxon>
        <taxon>Nicotianeae</taxon>
        <taxon>Nicotiana</taxon>
    </lineage>
</organism>
<reference evidence="1" key="1">
    <citation type="journal article" date="2014" name="Nat. Commun.">
        <title>The tobacco genome sequence and its comparison with those of tomato and potato.</title>
        <authorList>
            <person name="Sierro N."/>
            <person name="Battey J.N."/>
            <person name="Ouadi S."/>
            <person name="Bakaher N."/>
            <person name="Bovet L."/>
            <person name="Willig A."/>
            <person name="Goepfert S."/>
            <person name="Peitsch M.C."/>
            <person name="Ivanov N.V."/>
        </authorList>
    </citation>
    <scope>NUCLEOTIDE SEQUENCE [LARGE SCALE GENOMIC DNA]</scope>
</reference>
<dbReference type="RefSeq" id="XP_075106692.1">
    <property type="nucleotide sequence ID" value="XM_075250591.1"/>
</dbReference>
<protein>
    <submittedName>
        <fullName evidence="2">Transportin MOS14 isoform X2</fullName>
    </submittedName>
</protein>
<evidence type="ECO:0000313" key="2">
    <source>
        <dbReference type="RefSeq" id="XP_075106692.1"/>
    </source>
</evidence>
<keyword evidence="1" id="KW-1185">Reference proteome</keyword>
<name>A0AC58UB36_TOBAC</name>
<proteinExistence type="predicted"/>
<dbReference type="Proteomes" id="UP000790787">
    <property type="component" value="Chromosome 3"/>
</dbReference>
<accession>A0AC58UB36</accession>